<keyword evidence="3" id="KW-1185">Reference proteome</keyword>
<evidence type="ECO:0000313" key="3">
    <source>
        <dbReference type="Proteomes" id="UP001321473"/>
    </source>
</evidence>
<evidence type="ECO:0000313" key="2">
    <source>
        <dbReference type="EMBL" id="KAK8775152.1"/>
    </source>
</evidence>
<dbReference type="AlphaFoldDB" id="A0AAQ4EK67"/>
<feature type="compositionally biased region" description="Low complexity" evidence="1">
    <location>
        <begin position="361"/>
        <end position="373"/>
    </location>
</feature>
<proteinExistence type="predicted"/>
<organism evidence="2 3">
    <name type="scientific">Amblyomma americanum</name>
    <name type="common">Lone star tick</name>
    <dbReference type="NCBI Taxonomy" id="6943"/>
    <lineage>
        <taxon>Eukaryota</taxon>
        <taxon>Metazoa</taxon>
        <taxon>Ecdysozoa</taxon>
        <taxon>Arthropoda</taxon>
        <taxon>Chelicerata</taxon>
        <taxon>Arachnida</taxon>
        <taxon>Acari</taxon>
        <taxon>Parasitiformes</taxon>
        <taxon>Ixodida</taxon>
        <taxon>Ixodoidea</taxon>
        <taxon>Ixodidae</taxon>
        <taxon>Amblyomminae</taxon>
        <taxon>Amblyomma</taxon>
    </lineage>
</organism>
<feature type="region of interest" description="Disordered" evidence="1">
    <location>
        <begin position="1"/>
        <end position="30"/>
    </location>
</feature>
<evidence type="ECO:0000256" key="1">
    <source>
        <dbReference type="SAM" id="MobiDB-lite"/>
    </source>
</evidence>
<dbReference type="EMBL" id="JARKHS020014465">
    <property type="protein sequence ID" value="KAK8775152.1"/>
    <property type="molecule type" value="Genomic_DNA"/>
</dbReference>
<feature type="compositionally biased region" description="Basic and acidic residues" evidence="1">
    <location>
        <begin position="299"/>
        <end position="309"/>
    </location>
</feature>
<protein>
    <submittedName>
        <fullName evidence="2">Uncharacterized protein</fullName>
    </submittedName>
</protein>
<feature type="non-terminal residue" evidence="2">
    <location>
        <position position="383"/>
    </location>
</feature>
<feature type="region of interest" description="Disordered" evidence="1">
    <location>
        <begin position="193"/>
        <end position="383"/>
    </location>
</feature>
<reference evidence="2 3" key="1">
    <citation type="journal article" date="2023" name="Arcadia Sci">
        <title>De novo assembly of a long-read Amblyomma americanum tick genome.</title>
        <authorList>
            <person name="Chou S."/>
            <person name="Poskanzer K.E."/>
            <person name="Rollins M."/>
            <person name="Thuy-Boun P.S."/>
        </authorList>
    </citation>
    <scope>NUCLEOTIDE SEQUENCE [LARGE SCALE GENOMIC DNA]</scope>
    <source>
        <strain evidence="2">F_SG_1</strain>
        <tissue evidence="2">Salivary glands</tissue>
    </source>
</reference>
<comment type="caution">
    <text evidence="2">The sequence shown here is derived from an EMBL/GenBank/DDBJ whole genome shotgun (WGS) entry which is preliminary data.</text>
</comment>
<name>A0AAQ4EK67_AMBAM</name>
<accession>A0AAQ4EK67</accession>
<sequence>MVPGGAFSLSASIGRSSGSNAGASSRARGGCETVTAQAKIEASKGRRLLSQDRGTTPSIASISERDSKIHAWRSFSAGSCNQCSAAHVRASKRSVKDGSEFQFSMLGNKSLSGTERSFQSLSASEQEIIPLRQGSKLSVHMRSPKASVTTVGYTCTVSPPSRNTLPGSPLRKPVLETKVNTKVTTTTVEAMPTAHARLAPPRPSSVSVKVSNEVLKSATDRRDGFHRRSVNFTDLPMLPQFPEVTKREDAASQRPEPKFEQLKPQDEIQRAEPKTLQPQQAKPQLGPPLIEAKGVAADSDTKLELKKASISELSEDAEAPQKGLPSTVSAGRSHSPKHHREFASGYAPSMALVLQDEPQEEAAPLAANLQPAPVDASPTKDVP</sequence>
<gene>
    <name evidence="2" type="ORF">V5799_031505</name>
</gene>
<dbReference type="Proteomes" id="UP001321473">
    <property type="component" value="Unassembled WGS sequence"/>
</dbReference>
<feature type="compositionally biased region" description="Basic and acidic residues" evidence="1">
    <location>
        <begin position="244"/>
        <end position="273"/>
    </location>
</feature>